<proteinExistence type="predicted"/>
<accession>I0HAH6</accession>
<dbReference type="InterPro" id="IPR009097">
    <property type="entry name" value="Cyclic_Pdiesterase"/>
</dbReference>
<dbReference type="EMBL" id="AP012319">
    <property type="protein sequence ID" value="BAL90013.1"/>
    <property type="molecule type" value="Genomic_DNA"/>
</dbReference>
<dbReference type="Pfam" id="PF13563">
    <property type="entry name" value="2_5_RNA_ligase2"/>
    <property type="match status" value="1"/>
</dbReference>
<dbReference type="Proteomes" id="UP000007882">
    <property type="component" value="Chromosome"/>
</dbReference>
<dbReference type="Gene3D" id="3.90.1140.10">
    <property type="entry name" value="Cyclic phosphodiesterase"/>
    <property type="match status" value="1"/>
</dbReference>
<evidence type="ECO:0000313" key="2">
    <source>
        <dbReference type="Proteomes" id="UP000007882"/>
    </source>
</evidence>
<sequence length="206" mass="21895">MKPFAFRHGAEPWPPGETLLHVYVIPDLDQNPELAALTAGCREALAPYPLACVEDRWLHITLAQIADVFGSAYSEAERAELAAALTGDLAGFGSFSLTVGSCLAQASVVMFDVHPDDRIAALGTRVREVIGRVRGPGALSSEAGIAHMTIGYANGDADNAAIQRDLRRVRPGHATMRVSAVQLVDVSVDAEAKTVTWRPIATIPLG</sequence>
<dbReference type="AlphaFoldDB" id="I0HAH6"/>
<dbReference type="eggNOG" id="ENOG50349I5">
    <property type="taxonomic scope" value="Bacteria"/>
</dbReference>
<protein>
    <recommendedName>
        <fullName evidence="3">2'-5' RNA ligase</fullName>
    </recommendedName>
</protein>
<dbReference type="OrthoDB" id="5193841at2"/>
<dbReference type="PATRIC" id="fig|512565.3.peg.4781"/>
<gene>
    <name evidence="1" type="ordered locus">AMIS_47930</name>
</gene>
<dbReference type="KEGG" id="ams:AMIS_47930"/>
<evidence type="ECO:0000313" key="1">
    <source>
        <dbReference type="EMBL" id="BAL90013.1"/>
    </source>
</evidence>
<evidence type="ECO:0008006" key="3">
    <source>
        <dbReference type="Google" id="ProtNLM"/>
    </source>
</evidence>
<dbReference type="STRING" id="512565.AMIS_47930"/>
<dbReference type="SUPFAM" id="SSF55144">
    <property type="entry name" value="LigT-like"/>
    <property type="match status" value="1"/>
</dbReference>
<reference evidence="1 2" key="1">
    <citation type="submission" date="2012-02" db="EMBL/GenBank/DDBJ databases">
        <title>Complete genome sequence of Actinoplanes missouriensis 431 (= NBRC 102363).</title>
        <authorList>
            <person name="Ohnishi Y."/>
            <person name="Ishikawa J."/>
            <person name="Sekine M."/>
            <person name="Hosoyama A."/>
            <person name="Harada T."/>
            <person name="Narita H."/>
            <person name="Hata T."/>
            <person name="Konno Y."/>
            <person name="Tutikane K."/>
            <person name="Fujita N."/>
            <person name="Horinouchi S."/>
            <person name="Hayakawa M."/>
        </authorList>
    </citation>
    <scope>NUCLEOTIDE SEQUENCE [LARGE SCALE GENOMIC DNA]</scope>
    <source>
        <strain evidence="2">ATCC 14538 / DSM 43046 / CBS 188.64 / JCM 3121 / NBRC 102363 / NCIMB 12654 / NRRL B-3342 / UNCC 431</strain>
    </source>
</reference>
<organism evidence="1 2">
    <name type="scientific">Actinoplanes missouriensis (strain ATCC 14538 / DSM 43046 / CBS 188.64 / JCM 3121 / NBRC 102363 / NCIMB 12654 / NRRL B-3342 / UNCC 431)</name>
    <dbReference type="NCBI Taxonomy" id="512565"/>
    <lineage>
        <taxon>Bacteria</taxon>
        <taxon>Bacillati</taxon>
        <taxon>Actinomycetota</taxon>
        <taxon>Actinomycetes</taxon>
        <taxon>Micromonosporales</taxon>
        <taxon>Micromonosporaceae</taxon>
        <taxon>Actinoplanes</taxon>
    </lineage>
</organism>
<name>I0HAH6_ACTM4</name>
<keyword evidence="2" id="KW-1185">Reference proteome</keyword>
<dbReference type="HOGENOM" id="CLU_103761_0_0_11"/>
<dbReference type="RefSeq" id="WP_014444902.1">
    <property type="nucleotide sequence ID" value="NC_017093.1"/>
</dbReference>